<evidence type="ECO:0000256" key="2">
    <source>
        <dbReference type="ARBA" id="ARBA00022475"/>
    </source>
</evidence>
<dbReference type="OrthoDB" id="6095882at2"/>
<organism evidence="8 9">
    <name type="scientific">Albidovulum denitrificans</name>
    <dbReference type="NCBI Taxonomy" id="404881"/>
    <lineage>
        <taxon>Bacteria</taxon>
        <taxon>Pseudomonadati</taxon>
        <taxon>Pseudomonadota</taxon>
        <taxon>Alphaproteobacteria</taxon>
        <taxon>Rhodobacterales</taxon>
        <taxon>Paracoccaceae</taxon>
        <taxon>Albidovulum</taxon>
    </lineage>
</organism>
<feature type="transmembrane region" description="Helical" evidence="6">
    <location>
        <begin position="362"/>
        <end position="381"/>
    </location>
</feature>
<accession>A0A2S8SA28</accession>
<keyword evidence="2" id="KW-1003">Cell membrane</keyword>
<evidence type="ECO:0000313" key="9">
    <source>
        <dbReference type="Proteomes" id="UP000238338"/>
    </source>
</evidence>
<dbReference type="AlphaFoldDB" id="A0A2S8SA28"/>
<dbReference type="GO" id="GO:0022857">
    <property type="term" value="F:transmembrane transporter activity"/>
    <property type="evidence" value="ECO:0007669"/>
    <property type="project" value="InterPro"/>
</dbReference>
<keyword evidence="4 6" id="KW-1133">Transmembrane helix</keyword>
<feature type="transmembrane region" description="Helical" evidence="6">
    <location>
        <begin position="242"/>
        <end position="263"/>
    </location>
</feature>
<dbReference type="EMBL" id="PVEP01000002">
    <property type="protein sequence ID" value="PQV57654.1"/>
    <property type="molecule type" value="Genomic_DNA"/>
</dbReference>
<feature type="transmembrane region" description="Helical" evidence="6">
    <location>
        <begin position="211"/>
        <end position="230"/>
    </location>
</feature>
<evidence type="ECO:0000259" key="7">
    <source>
        <dbReference type="PROSITE" id="PS50850"/>
    </source>
</evidence>
<feature type="transmembrane region" description="Helical" evidence="6">
    <location>
        <begin position="275"/>
        <end position="304"/>
    </location>
</feature>
<dbReference type="PANTHER" id="PTHR43124:SF3">
    <property type="entry name" value="CHLORAMPHENICOL EFFLUX PUMP RV0191"/>
    <property type="match status" value="1"/>
</dbReference>
<evidence type="ECO:0000256" key="1">
    <source>
        <dbReference type="ARBA" id="ARBA00004651"/>
    </source>
</evidence>
<feature type="transmembrane region" description="Helical" evidence="6">
    <location>
        <begin position="134"/>
        <end position="155"/>
    </location>
</feature>
<evidence type="ECO:0000313" key="8">
    <source>
        <dbReference type="EMBL" id="PQV57654.1"/>
    </source>
</evidence>
<evidence type="ECO:0000256" key="3">
    <source>
        <dbReference type="ARBA" id="ARBA00022692"/>
    </source>
</evidence>
<dbReference type="Pfam" id="PF07690">
    <property type="entry name" value="MFS_1"/>
    <property type="match status" value="1"/>
</dbReference>
<dbReference type="InterPro" id="IPR020846">
    <property type="entry name" value="MFS_dom"/>
</dbReference>
<keyword evidence="5 6" id="KW-0472">Membrane</keyword>
<evidence type="ECO:0000256" key="4">
    <source>
        <dbReference type="ARBA" id="ARBA00022989"/>
    </source>
</evidence>
<dbReference type="SUPFAM" id="SSF103473">
    <property type="entry name" value="MFS general substrate transporter"/>
    <property type="match status" value="1"/>
</dbReference>
<comment type="caution">
    <text evidence="8">The sequence shown here is derived from an EMBL/GenBank/DDBJ whole genome shotgun (WGS) entry which is preliminary data.</text>
</comment>
<protein>
    <submittedName>
        <fullName evidence="8">Putative MFS family arabinose efflux permease</fullName>
    </submittedName>
</protein>
<keyword evidence="9" id="KW-1185">Reference proteome</keyword>
<dbReference type="GO" id="GO:0005886">
    <property type="term" value="C:plasma membrane"/>
    <property type="evidence" value="ECO:0007669"/>
    <property type="project" value="UniProtKB-SubCell"/>
</dbReference>
<comment type="subcellular location">
    <subcellularLocation>
        <location evidence="1">Cell membrane</location>
        <topology evidence="1">Multi-pass membrane protein</topology>
    </subcellularLocation>
</comment>
<dbReference type="InterPro" id="IPR011701">
    <property type="entry name" value="MFS"/>
</dbReference>
<dbReference type="RefSeq" id="WP_105513885.1">
    <property type="nucleotide sequence ID" value="NZ_PVEP01000002.1"/>
</dbReference>
<feature type="domain" description="Major facilitator superfamily (MFS) profile" evidence="7">
    <location>
        <begin position="8"/>
        <end position="385"/>
    </location>
</feature>
<dbReference type="PROSITE" id="PS50850">
    <property type="entry name" value="MFS"/>
    <property type="match status" value="1"/>
</dbReference>
<dbReference type="Proteomes" id="UP000238338">
    <property type="component" value="Unassembled WGS sequence"/>
</dbReference>
<dbReference type="InterPro" id="IPR036259">
    <property type="entry name" value="MFS_trans_sf"/>
</dbReference>
<sequence>MERTNWPLIAALWFAGLTAAGQFAKIGVIFDLLRPVWPGAGIWLGLVVSVVGFVGIVFGTSAGIAVARIGPRRMLLAALAAGAVLSLVESLMPPLPVMIALRALEGMSHLAIVVAAPVLIAATAGPEDQPAAMTLWSTFFAVAFSLAAFLGRPLVLAHGPAAFFVTHAGLMALAGGVLWRMLPASAPPPANTIARAGVIEAHRRIYASPRIAAPALGFVFYTLMFVAFLTLLPDVIAPEWRYLTATVMPLASIVVSLAVGVPLTRRLGAVETVQIGLAAGALALIAFTLSGGAGLLALISVMAVSGALGLVQGGSFAAISELNQTGAARAEAAGAIAQLGNVGTTLGTPVLLRMTDLWGLPAVLWFGLPLCLGGIATHAWLARRRARISA</sequence>
<proteinExistence type="predicted"/>
<feature type="transmembrane region" description="Helical" evidence="6">
    <location>
        <begin position="40"/>
        <end position="67"/>
    </location>
</feature>
<gene>
    <name evidence="8" type="ORF">LX70_01460</name>
</gene>
<dbReference type="InterPro" id="IPR050189">
    <property type="entry name" value="MFS_Efflux_Transporters"/>
</dbReference>
<feature type="transmembrane region" description="Helical" evidence="6">
    <location>
        <begin position="99"/>
        <end position="122"/>
    </location>
</feature>
<evidence type="ECO:0000256" key="6">
    <source>
        <dbReference type="SAM" id="Phobius"/>
    </source>
</evidence>
<feature type="transmembrane region" description="Helical" evidence="6">
    <location>
        <begin position="161"/>
        <end position="179"/>
    </location>
</feature>
<reference evidence="8 9" key="1">
    <citation type="submission" date="2018-02" db="EMBL/GenBank/DDBJ databases">
        <title>Genomic Encyclopedia of Archaeal and Bacterial Type Strains, Phase II (KMG-II): from individual species to whole genera.</title>
        <authorList>
            <person name="Goeker M."/>
        </authorList>
    </citation>
    <scope>NUCLEOTIDE SEQUENCE [LARGE SCALE GENOMIC DNA]</scope>
    <source>
        <strain evidence="8 9">DSM 18921</strain>
    </source>
</reference>
<evidence type="ECO:0000256" key="5">
    <source>
        <dbReference type="ARBA" id="ARBA00023136"/>
    </source>
</evidence>
<feature type="transmembrane region" description="Helical" evidence="6">
    <location>
        <begin position="74"/>
        <end position="93"/>
    </location>
</feature>
<keyword evidence="3 6" id="KW-0812">Transmembrane</keyword>
<name>A0A2S8SA28_9RHOB</name>
<dbReference type="PANTHER" id="PTHR43124">
    <property type="entry name" value="PURINE EFFLUX PUMP PBUE"/>
    <property type="match status" value="1"/>
</dbReference>
<dbReference type="Gene3D" id="1.20.1250.20">
    <property type="entry name" value="MFS general substrate transporter like domains"/>
    <property type="match status" value="1"/>
</dbReference>